<keyword evidence="1" id="KW-0812">Transmembrane</keyword>
<accession>A0A812DQP5</accession>
<dbReference type="AlphaFoldDB" id="A0A812DQP5"/>
<name>A0A812DQP5_ACAPH</name>
<feature type="transmembrane region" description="Helical" evidence="1">
    <location>
        <begin position="41"/>
        <end position="69"/>
    </location>
</feature>
<evidence type="ECO:0000256" key="1">
    <source>
        <dbReference type="SAM" id="Phobius"/>
    </source>
</evidence>
<organism evidence="2 3">
    <name type="scientific">Acanthosepion pharaonis</name>
    <name type="common">Pharaoh cuttlefish</name>
    <name type="synonym">Sepia pharaonis</name>
    <dbReference type="NCBI Taxonomy" id="158019"/>
    <lineage>
        <taxon>Eukaryota</taxon>
        <taxon>Metazoa</taxon>
        <taxon>Spiralia</taxon>
        <taxon>Lophotrochozoa</taxon>
        <taxon>Mollusca</taxon>
        <taxon>Cephalopoda</taxon>
        <taxon>Coleoidea</taxon>
        <taxon>Decapodiformes</taxon>
        <taxon>Sepiida</taxon>
        <taxon>Sepiina</taxon>
        <taxon>Sepiidae</taxon>
        <taxon>Acanthosepion</taxon>
    </lineage>
</organism>
<evidence type="ECO:0000313" key="3">
    <source>
        <dbReference type="Proteomes" id="UP000597762"/>
    </source>
</evidence>
<evidence type="ECO:0000313" key="2">
    <source>
        <dbReference type="EMBL" id="CAE1309125.1"/>
    </source>
</evidence>
<comment type="caution">
    <text evidence="2">The sequence shown here is derived from an EMBL/GenBank/DDBJ whole genome shotgun (WGS) entry which is preliminary data.</text>
</comment>
<protein>
    <submittedName>
        <fullName evidence="2">Uncharacterized protein</fullName>
    </submittedName>
</protein>
<gene>
    <name evidence="2" type="ORF">SPHA_60920</name>
</gene>
<feature type="transmembrane region" description="Helical" evidence="1">
    <location>
        <begin position="12"/>
        <end position="29"/>
    </location>
</feature>
<keyword evidence="1" id="KW-1133">Transmembrane helix</keyword>
<keyword evidence="3" id="KW-1185">Reference proteome</keyword>
<proteinExistence type="predicted"/>
<keyword evidence="1" id="KW-0472">Membrane</keyword>
<dbReference type="Proteomes" id="UP000597762">
    <property type="component" value="Unassembled WGS sequence"/>
</dbReference>
<dbReference type="EMBL" id="CAHIKZ030004263">
    <property type="protein sequence ID" value="CAE1309125.1"/>
    <property type="molecule type" value="Genomic_DNA"/>
</dbReference>
<reference evidence="2" key="1">
    <citation type="submission" date="2021-01" db="EMBL/GenBank/DDBJ databases">
        <authorList>
            <person name="Li R."/>
            <person name="Bekaert M."/>
        </authorList>
    </citation>
    <scope>NUCLEOTIDE SEQUENCE</scope>
    <source>
        <strain evidence="2">Farmed</strain>
    </source>
</reference>
<sequence>MRLHVGETSLSFLISHSNALMIFNTNLYTAKKIHQPNTLKLLSFSLSLSLSLSLTLLNFFLSFFLSFFISLSLSLSLSPPLTLLNFFSIFLSCASEILSSFLSYALKILPLSISLSLSLSLSLLKSFFLCNPPEFFPFFLPLYSSLNSFCLSSSLTRLNFFHSFSLTLV</sequence>
<feature type="transmembrane region" description="Helical" evidence="1">
    <location>
        <begin position="108"/>
        <end position="129"/>
    </location>
</feature>
<feature type="transmembrane region" description="Helical" evidence="1">
    <location>
        <begin position="135"/>
        <end position="155"/>
    </location>
</feature>